<protein>
    <submittedName>
        <fullName evidence="2">Ribokinase-like protein</fullName>
    </submittedName>
</protein>
<dbReference type="EMBL" id="ML742069">
    <property type="protein sequence ID" value="KAE8151527.1"/>
    <property type="molecule type" value="Genomic_DNA"/>
</dbReference>
<dbReference type="AlphaFoldDB" id="A0A5N6TYV7"/>
<dbReference type="PANTHER" id="PTHR47098">
    <property type="entry name" value="PROTEIN MAK32"/>
    <property type="match status" value="1"/>
</dbReference>
<keyword evidence="2" id="KW-0808">Transferase</keyword>
<keyword evidence="3" id="KW-1185">Reference proteome</keyword>
<evidence type="ECO:0000313" key="3">
    <source>
        <dbReference type="Proteomes" id="UP000325780"/>
    </source>
</evidence>
<reference evidence="2 3" key="1">
    <citation type="submission" date="2019-04" db="EMBL/GenBank/DDBJ databases">
        <title>Friends and foes A comparative genomics study of 23 Aspergillus species from section Flavi.</title>
        <authorList>
            <consortium name="DOE Joint Genome Institute"/>
            <person name="Kjaerbolling I."/>
            <person name="Vesth T."/>
            <person name="Frisvad J.C."/>
            <person name="Nybo J.L."/>
            <person name="Theobald S."/>
            <person name="Kildgaard S."/>
            <person name="Isbrandt T."/>
            <person name="Kuo A."/>
            <person name="Sato A."/>
            <person name="Lyhne E.K."/>
            <person name="Kogle M.E."/>
            <person name="Wiebenga A."/>
            <person name="Kun R.S."/>
            <person name="Lubbers R.J."/>
            <person name="Makela M.R."/>
            <person name="Barry K."/>
            <person name="Chovatia M."/>
            <person name="Clum A."/>
            <person name="Daum C."/>
            <person name="Haridas S."/>
            <person name="He G."/>
            <person name="LaButti K."/>
            <person name="Lipzen A."/>
            <person name="Mondo S."/>
            <person name="Riley R."/>
            <person name="Salamov A."/>
            <person name="Simmons B.A."/>
            <person name="Magnuson J.K."/>
            <person name="Henrissat B."/>
            <person name="Mortensen U.H."/>
            <person name="Larsen T.O."/>
            <person name="Devries R.P."/>
            <person name="Grigoriev I.V."/>
            <person name="Machida M."/>
            <person name="Baker S.E."/>
            <person name="Andersen M.R."/>
        </authorList>
    </citation>
    <scope>NUCLEOTIDE SEQUENCE [LARGE SCALE GENOMIC DNA]</scope>
    <source>
        <strain evidence="2 3">IBT 18842</strain>
    </source>
</reference>
<dbReference type="PANTHER" id="PTHR47098:SF1">
    <property type="entry name" value="PFKB FAMILY CARBOHYDRATE KINASE SUPERFAMILY (AFU_ORTHOLOGUE AFUA_4G09500)"/>
    <property type="match status" value="1"/>
</dbReference>
<evidence type="ECO:0000259" key="1">
    <source>
        <dbReference type="Pfam" id="PF00294"/>
    </source>
</evidence>
<gene>
    <name evidence="2" type="ORF">BDV25DRAFT_138762</name>
</gene>
<feature type="domain" description="Carbohydrate kinase PfkB" evidence="1">
    <location>
        <begin position="166"/>
        <end position="312"/>
    </location>
</feature>
<dbReference type="SUPFAM" id="SSF53613">
    <property type="entry name" value="Ribokinase-like"/>
    <property type="match status" value="1"/>
</dbReference>
<organism evidence="2 3">
    <name type="scientific">Aspergillus avenaceus</name>
    <dbReference type="NCBI Taxonomy" id="36643"/>
    <lineage>
        <taxon>Eukaryota</taxon>
        <taxon>Fungi</taxon>
        <taxon>Dikarya</taxon>
        <taxon>Ascomycota</taxon>
        <taxon>Pezizomycotina</taxon>
        <taxon>Eurotiomycetes</taxon>
        <taxon>Eurotiomycetidae</taxon>
        <taxon>Eurotiales</taxon>
        <taxon>Aspergillaceae</taxon>
        <taxon>Aspergillus</taxon>
        <taxon>Aspergillus subgen. Circumdati</taxon>
    </lineage>
</organism>
<accession>A0A5N6TYV7</accession>
<dbReference type="InterPro" id="IPR029056">
    <property type="entry name" value="Ribokinase-like"/>
</dbReference>
<dbReference type="Gene3D" id="3.40.1190.20">
    <property type="match status" value="1"/>
</dbReference>
<dbReference type="Pfam" id="PF00294">
    <property type="entry name" value="PfkB"/>
    <property type="match status" value="1"/>
</dbReference>
<dbReference type="GO" id="GO:0016301">
    <property type="term" value="F:kinase activity"/>
    <property type="evidence" value="ECO:0007669"/>
    <property type="project" value="UniProtKB-KW"/>
</dbReference>
<dbReference type="Proteomes" id="UP000325780">
    <property type="component" value="Unassembled WGS sequence"/>
</dbReference>
<dbReference type="OrthoDB" id="497927at2759"/>
<proteinExistence type="predicted"/>
<sequence length="347" mass="38242">MTADRIAFVSLGLVVLDEIHYCNREALTDVLGGSGTYATLGARLFLPPPLSRSLGWMIQAGSDFPKAIEDRLTDWETTLFIEQQGGRLSTRGLLEYKDTTLGPKSFRYTTPILGVQDESLENTPLLGSKVYHYLETPQRLPGRLASLHSLRANSGITECPLIVWEPALLSCTPENLENCIAATSLVDVFSPNHLELLRLSGEQTDAVMNRGKVESLARKFLDTDVSVRKRIVIVRAGEHGCLVMASDTAPRWLPPFYRCRTGEMQHAKVVDPTGAGNAFLGAFAVGYTKTKDVVEAACYGAVGASFAVEQVGIPNRISRTEREVWSGDEPRKRLQQYQQSLRLLSAE</sequence>
<name>A0A5N6TYV7_ASPAV</name>
<keyword evidence="2" id="KW-0418">Kinase</keyword>
<evidence type="ECO:0000313" key="2">
    <source>
        <dbReference type="EMBL" id="KAE8151527.1"/>
    </source>
</evidence>
<dbReference type="InterPro" id="IPR011611">
    <property type="entry name" value="PfkB_dom"/>
</dbReference>